<keyword evidence="4" id="KW-1185">Reference proteome</keyword>
<evidence type="ECO:0000313" key="3">
    <source>
        <dbReference type="EMBL" id="SGY55375.1"/>
    </source>
</evidence>
<dbReference type="AlphaFoldDB" id="A0A2X0P853"/>
<feature type="compositionally biased region" description="Acidic residues" evidence="1">
    <location>
        <begin position="29"/>
        <end position="46"/>
    </location>
</feature>
<gene>
    <name evidence="3" type="primary">BQ5605_C006g04011</name>
    <name evidence="3" type="ORF">BQ5605_C006G04011</name>
</gene>
<proteinExistence type="predicted"/>
<feature type="compositionally biased region" description="Polar residues" evidence="1">
    <location>
        <begin position="112"/>
        <end position="125"/>
    </location>
</feature>
<evidence type="ECO:0000313" key="4">
    <source>
        <dbReference type="Proteomes" id="UP000249464"/>
    </source>
</evidence>
<feature type="region of interest" description="Disordered" evidence="1">
    <location>
        <begin position="29"/>
        <end position="54"/>
    </location>
</feature>
<accession>A0A2X0P853</accession>
<reference evidence="3 4" key="1">
    <citation type="submission" date="2016-11" db="EMBL/GenBank/DDBJ databases">
        <authorList>
            <person name="Jaros S."/>
            <person name="Januszkiewicz K."/>
            <person name="Wedrychowicz H."/>
        </authorList>
    </citation>
    <scope>NUCLEOTIDE SEQUENCE [LARGE SCALE GENOMIC DNA]</scope>
</reference>
<sequence>MTTTAAALAGPEEDVEATGAGVVMVEVEVEVDAAEDGDDEDEDDDGDRGNGLALLGSPLGPASVAPPLVTVGVSVIGLALAISYSDAFDREYRRTVLYFGMAHPTRTRNSHSHSGTGRQQPIGSLQPTASPLAIYIGKWVNAASKWCNYQLRGRVYPRSLTHLAR</sequence>
<protein>
    <submittedName>
        <fullName evidence="3">BQ5605_C006g04011 protein</fullName>
    </submittedName>
</protein>
<dbReference type="Proteomes" id="UP000249464">
    <property type="component" value="Unassembled WGS sequence"/>
</dbReference>
<dbReference type="EMBL" id="FQNC01000044">
    <property type="protein sequence ID" value="SGY55375.1"/>
    <property type="molecule type" value="Genomic_DNA"/>
</dbReference>
<organism evidence="3 4">
    <name type="scientific">Microbotryum silenes-dioicae</name>
    <dbReference type="NCBI Taxonomy" id="796604"/>
    <lineage>
        <taxon>Eukaryota</taxon>
        <taxon>Fungi</taxon>
        <taxon>Dikarya</taxon>
        <taxon>Basidiomycota</taxon>
        <taxon>Pucciniomycotina</taxon>
        <taxon>Microbotryomycetes</taxon>
        <taxon>Microbotryales</taxon>
        <taxon>Microbotryaceae</taxon>
        <taxon>Microbotryum</taxon>
    </lineage>
</organism>
<evidence type="ECO:0000256" key="1">
    <source>
        <dbReference type="SAM" id="MobiDB-lite"/>
    </source>
</evidence>
<evidence type="ECO:0000256" key="2">
    <source>
        <dbReference type="SAM" id="Phobius"/>
    </source>
</evidence>
<keyword evidence="2" id="KW-1133">Transmembrane helix</keyword>
<keyword evidence="2" id="KW-0472">Membrane</keyword>
<feature type="transmembrane region" description="Helical" evidence="2">
    <location>
        <begin position="64"/>
        <end position="84"/>
    </location>
</feature>
<name>A0A2X0P853_9BASI</name>
<feature type="region of interest" description="Disordered" evidence="1">
    <location>
        <begin position="105"/>
        <end position="125"/>
    </location>
</feature>
<keyword evidence="2" id="KW-0812">Transmembrane</keyword>